<dbReference type="PANTHER" id="PTHR32024">
    <property type="entry name" value="TRK SYSTEM POTASSIUM UPTAKE PROTEIN TRKG-RELATED"/>
    <property type="match status" value="1"/>
</dbReference>
<organism evidence="9 10">
    <name type="scientific">Algoriphagus jejuensis</name>
    <dbReference type="NCBI Taxonomy" id="419934"/>
    <lineage>
        <taxon>Bacteria</taxon>
        <taxon>Pseudomonadati</taxon>
        <taxon>Bacteroidota</taxon>
        <taxon>Cytophagia</taxon>
        <taxon>Cytophagales</taxon>
        <taxon>Cyclobacteriaceae</taxon>
        <taxon>Algoriphagus</taxon>
    </lineage>
</organism>
<evidence type="ECO:0000256" key="7">
    <source>
        <dbReference type="ARBA" id="ARBA00023136"/>
    </source>
</evidence>
<keyword evidence="2" id="KW-0813">Transport</keyword>
<dbReference type="EMBL" id="BAAAFI010000035">
    <property type="protein sequence ID" value="GAA0879861.1"/>
    <property type="molecule type" value="Genomic_DNA"/>
</dbReference>
<keyword evidence="3" id="KW-1003">Cell membrane</keyword>
<evidence type="ECO:0000256" key="3">
    <source>
        <dbReference type="ARBA" id="ARBA00022475"/>
    </source>
</evidence>
<evidence type="ECO:0000313" key="10">
    <source>
        <dbReference type="Proteomes" id="UP001500469"/>
    </source>
</evidence>
<name>A0ABP3YGK8_9BACT</name>
<evidence type="ECO:0000256" key="5">
    <source>
        <dbReference type="ARBA" id="ARBA00022989"/>
    </source>
</evidence>
<keyword evidence="5 8" id="KW-1133">Transmembrane helix</keyword>
<evidence type="ECO:0000256" key="2">
    <source>
        <dbReference type="ARBA" id="ARBA00022448"/>
    </source>
</evidence>
<comment type="caution">
    <text evidence="9">The sequence shown here is derived from an EMBL/GenBank/DDBJ whole genome shotgun (WGS) entry which is preliminary data.</text>
</comment>
<gene>
    <name evidence="9" type="ORF">GCM10009119_28300</name>
</gene>
<evidence type="ECO:0008006" key="11">
    <source>
        <dbReference type="Google" id="ProtNLM"/>
    </source>
</evidence>
<dbReference type="Proteomes" id="UP001500469">
    <property type="component" value="Unassembled WGS sequence"/>
</dbReference>
<keyword evidence="4 8" id="KW-0812">Transmembrane</keyword>
<dbReference type="Pfam" id="PF02386">
    <property type="entry name" value="TrkH"/>
    <property type="match status" value="1"/>
</dbReference>
<keyword evidence="6" id="KW-0406">Ion transport</keyword>
<evidence type="ECO:0000256" key="4">
    <source>
        <dbReference type="ARBA" id="ARBA00022692"/>
    </source>
</evidence>
<reference evidence="10" key="1">
    <citation type="journal article" date="2019" name="Int. J. Syst. Evol. Microbiol.">
        <title>The Global Catalogue of Microorganisms (GCM) 10K type strain sequencing project: providing services to taxonomists for standard genome sequencing and annotation.</title>
        <authorList>
            <consortium name="The Broad Institute Genomics Platform"/>
            <consortium name="The Broad Institute Genome Sequencing Center for Infectious Disease"/>
            <person name="Wu L."/>
            <person name="Ma J."/>
        </authorList>
    </citation>
    <scope>NUCLEOTIDE SEQUENCE [LARGE SCALE GENOMIC DNA]</scope>
    <source>
        <strain evidence="10">JCM 16112</strain>
    </source>
</reference>
<evidence type="ECO:0000313" key="9">
    <source>
        <dbReference type="EMBL" id="GAA0879861.1"/>
    </source>
</evidence>
<proteinExistence type="predicted"/>
<evidence type="ECO:0000256" key="6">
    <source>
        <dbReference type="ARBA" id="ARBA00023065"/>
    </source>
</evidence>
<keyword evidence="7 8" id="KW-0472">Membrane</keyword>
<dbReference type="PANTHER" id="PTHR32024:SF1">
    <property type="entry name" value="KTR SYSTEM POTASSIUM UPTAKE PROTEIN B"/>
    <property type="match status" value="1"/>
</dbReference>
<protein>
    <recommendedName>
        <fullName evidence="11">Cation transport protein</fullName>
    </recommendedName>
</protein>
<sequence>MKRVYSSQILFETTSAIGTVGLGTDITGSLSYWGKIVLIFVMFVGRLGVLTFALAILASRSELKSKADETDLAV</sequence>
<accession>A0ABP3YGK8</accession>
<evidence type="ECO:0000256" key="8">
    <source>
        <dbReference type="SAM" id="Phobius"/>
    </source>
</evidence>
<keyword evidence="10" id="KW-1185">Reference proteome</keyword>
<dbReference type="RefSeq" id="WP_343852700.1">
    <property type="nucleotide sequence ID" value="NZ_BAAAFI010000035.1"/>
</dbReference>
<feature type="transmembrane region" description="Helical" evidence="8">
    <location>
        <begin position="32"/>
        <end position="57"/>
    </location>
</feature>
<dbReference type="InterPro" id="IPR003445">
    <property type="entry name" value="Cat_transpt"/>
</dbReference>
<evidence type="ECO:0000256" key="1">
    <source>
        <dbReference type="ARBA" id="ARBA00004651"/>
    </source>
</evidence>
<comment type="subcellular location">
    <subcellularLocation>
        <location evidence="1">Cell membrane</location>
        <topology evidence="1">Multi-pass membrane protein</topology>
    </subcellularLocation>
</comment>